<dbReference type="SUPFAM" id="SSF56784">
    <property type="entry name" value="HAD-like"/>
    <property type="match status" value="1"/>
</dbReference>
<dbReference type="PROSITE" id="PS01228">
    <property type="entry name" value="COF_1"/>
    <property type="match status" value="1"/>
</dbReference>
<gene>
    <name evidence="1" type="ORF">S03H2_27696</name>
</gene>
<dbReference type="PANTHER" id="PTHR19288:SF46">
    <property type="entry name" value="HALOACID DEHALOGENASE-LIKE HYDROLASE DOMAIN-CONTAINING PROTEIN 2"/>
    <property type="match status" value="1"/>
</dbReference>
<dbReference type="Pfam" id="PF13344">
    <property type="entry name" value="Hydrolase_6"/>
    <property type="match status" value="1"/>
</dbReference>
<reference evidence="1" key="1">
    <citation type="journal article" date="2014" name="Front. Microbiol.">
        <title>High frequency of phylogenetically diverse reductive dehalogenase-homologous genes in deep subseafloor sedimentary metagenomes.</title>
        <authorList>
            <person name="Kawai M."/>
            <person name="Futagami T."/>
            <person name="Toyoda A."/>
            <person name="Takaki Y."/>
            <person name="Nishi S."/>
            <person name="Hori S."/>
            <person name="Arai W."/>
            <person name="Tsubouchi T."/>
            <person name="Morono Y."/>
            <person name="Uchiyama I."/>
            <person name="Ito T."/>
            <person name="Fujiyama A."/>
            <person name="Inagaki F."/>
            <person name="Takami H."/>
        </authorList>
    </citation>
    <scope>NUCLEOTIDE SEQUENCE</scope>
    <source>
        <strain evidence="1">Expedition CK06-06</strain>
    </source>
</reference>
<dbReference type="InterPro" id="IPR006357">
    <property type="entry name" value="HAD-SF_hydro_IIA"/>
</dbReference>
<dbReference type="GO" id="GO:0005737">
    <property type="term" value="C:cytoplasm"/>
    <property type="evidence" value="ECO:0007669"/>
    <property type="project" value="TreeGrafter"/>
</dbReference>
<dbReference type="PIRSF" id="PIRSF000915">
    <property type="entry name" value="PGP-type_phosphatase"/>
    <property type="match status" value="1"/>
</dbReference>
<name>X1I0T3_9ZZZZ</name>
<organism evidence="1">
    <name type="scientific">marine sediment metagenome</name>
    <dbReference type="NCBI Taxonomy" id="412755"/>
    <lineage>
        <taxon>unclassified sequences</taxon>
        <taxon>metagenomes</taxon>
        <taxon>ecological metagenomes</taxon>
    </lineage>
</organism>
<dbReference type="GO" id="GO:0016791">
    <property type="term" value="F:phosphatase activity"/>
    <property type="evidence" value="ECO:0007669"/>
    <property type="project" value="TreeGrafter"/>
</dbReference>
<accession>X1I0T3</accession>
<evidence type="ECO:0000313" key="1">
    <source>
        <dbReference type="EMBL" id="GAH51163.1"/>
    </source>
</evidence>
<comment type="caution">
    <text evidence="1">The sequence shown here is derived from an EMBL/GenBank/DDBJ whole genome shotgun (WGS) entry which is preliminary data.</text>
</comment>
<dbReference type="Gene3D" id="3.40.50.1000">
    <property type="entry name" value="HAD superfamily/HAD-like"/>
    <property type="match status" value="2"/>
</dbReference>
<proteinExistence type="predicted"/>
<dbReference type="Pfam" id="PF13242">
    <property type="entry name" value="Hydrolase_like"/>
    <property type="match status" value="1"/>
</dbReference>
<dbReference type="InterPro" id="IPR023214">
    <property type="entry name" value="HAD_sf"/>
</dbReference>
<dbReference type="PANTHER" id="PTHR19288">
    <property type="entry name" value="4-NITROPHENYLPHOSPHATASE-RELATED"/>
    <property type="match status" value="1"/>
</dbReference>
<dbReference type="InterPro" id="IPR036412">
    <property type="entry name" value="HAD-like_sf"/>
</dbReference>
<dbReference type="AlphaFoldDB" id="X1I0T3"/>
<dbReference type="NCBIfam" id="TIGR01460">
    <property type="entry name" value="HAD-SF-IIA"/>
    <property type="match status" value="1"/>
</dbReference>
<sequence length="268" mass="30562">MKKNDINENFAFLREKSVFFFDLDGTLYLEDILFEGVQELIKLMKIFNKRFFFLSNNSSISTKEYVLKLNKLGLDVGIEDVIISTHPTIYFLKKENVKKIFLLGTKSLQSEFIEKGFEITDKDPEIVVLGFDKELTYEKLVKASYFLQNNIPFIATHPDKVCPTKKGYIPDAGAIISLLYEATGKKPKIFGKPNKEMLLFKLRELGISPNDAVIVGDRLYTDIKMGIKAGVSTICVLSGETTREMIEKSEIKPDIIFNKISDLINFIN</sequence>
<protein>
    <submittedName>
        <fullName evidence="1">Uncharacterized protein</fullName>
    </submittedName>
</protein>
<dbReference type="EMBL" id="BARU01016669">
    <property type="protein sequence ID" value="GAH51163.1"/>
    <property type="molecule type" value="Genomic_DNA"/>
</dbReference>